<dbReference type="InterPro" id="IPR010400">
    <property type="entry name" value="PITH_dom"/>
</dbReference>
<dbReference type="GO" id="GO:0005737">
    <property type="term" value="C:cytoplasm"/>
    <property type="evidence" value="ECO:0007669"/>
    <property type="project" value="UniProtKB-ARBA"/>
</dbReference>
<dbReference type="GO" id="GO:0005634">
    <property type="term" value="C:nucleus"/>
    <property type="evidence" value="ECO:0007669"/>
    <property type="project" value="TreeGrafter"/>
</dbReference>
<evidence type="ECO:0000313" key="5">
    <source>
        <dbReference type="Proteomes" id="UP000076154"/>
    </source>
</evidence>
<organism evidence="4 5">
    <name type="scientific">Hypsizygus marmoreus</name>
    <name type="common">White beech mushroom</name>
    <name type="synonym">Agaricus marmoreus</name>
    <dbReference type="NCBI Taxonomy" id="39966"/>
    <lineage>
        <taxon>Eukaryota</taxon>
        <taxon>Fungi</taxon>
        <taxon>Dikarya</taxon>
        <taxon>Basidiomycota</taxon>
        <taxon>Agaricomycotina</taxon>
        <taxon>Agaricomycetes</taxon>
        <taxon>Agaricomycetidae</taxon>
        <taxon>Agaricales</taxon>
        <taxon>Tricholomatineae</taxon>
        <taxon>Lyophyllaceae</taxon>
        <taxon>Hypsizygus</taxon>
    </lineage>
</organism>
<feature type="region of interest" description="Disordered" evidence="2">
    <location>
        <begin position="1"/>
        <end position="31"/>
    </location>
</feature>
<reference evidence="4" key="1">
    <citation type="submission" date="2018-04" db="EMBL/GenBank/DDBJ databases">
        <title>Whole genome sequencing of Hypsizygus marmoreus.</title>
        <authorList>
            <person name="Choi I.-G."/>
            <person name="Min B."/>
            <person name="Kim J.-G."/>
            <person name="Kim S."/>
            <person name="Oh Y.-L."/>
            <person name="Kong W.-S."/>
            <person name="Park H."/>
            <person name="Jeong J."/>
            <person name="Song E.-S."/>
        </authorList>
    </citation>
    <scope>NUCLEOTIDE SEQUENCE [LARGE SCALE GENOMIC DNA]</scope>
    <source>
        <strain evidence="4">51987-8</strain>
    </source>
</reference>
<name>A0A369JNN2_HYPMA</name>
<protein>
    <submittedName>
        <fullName evidence="4">PITH domain-containing protein P35G2.02</fullName>
    </submittedName>
</protein>
<keyword evidence="5" id="KW-1185">Reference proteome</keyword>
<evidence type="ECO:0000313" key="4">
    <source>
        <dbReference type="EMBL" id="RDB22830.1"/>
    </source>
</evidence>
<dbReference type="SUPFAM" id="SSF49785">
    <property type="entry name" value="Galactose-binding domain-like"/>
    <property type="match status" value="1"/>
</dbReference>
<comment type="caution">
    <text evidence="4">The sequence shown here is derived from an EMBL/GenBank/DDBJ whole genome shotgun (WGS) entry which is preliminary data.</text>
</comment>
<feature type="compositionally biased region" description="Basic and acidic residues" evidence="2">
    <location>
        <begin position="11"/>
        <end position="25"/>
    </location>
</feature>
<dbReference type="FunCoup" id="A0A369JNN2">
    <property type="interactions" value="549"/>
</dbReference>
<dbReference type="AlphaFoldDB" id="A0A369JNN2"/>
<dbReference type="OrthoDB" id="2635at2759"/>
<dbReference type="Proteomes" id="UP000076154">
    <property type="component" value="Unassembled WGS sequence"/>
</dbReference>
<dbReference type="Pfam" id="PF06201">
    <property type="entry name" value="PITH"/>
    <property type="match status" value="1"/>
</dbReference>
<dbReference type="PANTHER" id="PTHR12175">
    <property type="entry name" value="AD039 HT014 THIOREDOXIN FAMILY TRP26"/>
    <property type="match status" value="1"/>
</dbReference>
<evidence type="ECO:0000256" key="1">
    <source>
        <dbReference type="ARBA" id="ARBA00025788"/>
    </source>
</evidence>
<dbReference type="PROSITE" id="PS51532">
    <property type="entry name" value="PITH"/>
    <property type="match status" value="1"/>
</dbReference>
<evidence type="ECO:0000259" key="3">
    <source>
        <dbReference type="PROSITE" id="PS51532"/>
    </source>
</evidence>
<feature type="domain" description="PITH" evidence="3">
    <location>
        <begin position="22"/>
        <end position="192"/>
    </location>
</feature>
<proteinExistence type="inferred from homology"/>
<dbReference type="InterPro" id="IPR045099">
    <property type="entry name" value="PITH1-like"/>
</dbReference>
<accession>A0A369JNN2</accession>
<dbReference type="PANTHER" id="PTHR12175:SF1">
    <property type="entry name" value="PITH DOMAIN-CONTAINING PROTEIN 1"/>
    <property type="match status" value="1"/>
</dbReference>
<dbReference type="Gene3D" id="2.60.120.470">
    <property type="entry name" value="PITH domain"/>
    <property type="match status" value="1"/>
</dbReference>
<comment type="similarity">
    <text evidence="1">Belongs to the PITHD1 family.</text>
</comment>
<dbReference type="InterPro" id="IPR008979">
    <property type="entry name" value="Galactose-bd-like_sf"/>
</dbReference>
<sequence>MSHQHNGSCGHESHDHDHDHDHDTTDLGPQDNLYIHIDRSNVVAFNTTGSGPEVIKPWHERLDESQSLESDADDQIIIRIPFTGSVRLRSLLLKTGPTDQTPSKVALYANETNLDFNDIADKAPTQEFDVAQGREVGEYALKTSKFSNVSSVTLFFPASQGADTTQIYYVGLLGHWTERKNNPIITVYETQANLADHPKIQGTDSTFSTPQM</sequence>
<gene>
    <name evidence="4" type="ORF">Hypma_010369</name>
</gene>
<evidence type="ECO:0000256" key="2">
    <source>
        <dbReference type="SAM" id="MobiDB-lite"/>
    </source>
</evidence>
<dbReference type="InParanoid" id="A0A369JNN2"/>
<dbReference type="EMBL" id="LUEZ02000049">
    <property type="protein sequence ID" value="RDB22830.1"/>
    <property type="molecule type" value="Genomic_DNA"/>
</dbReference>
<dbReference type="InterPro" id="IPR037047">
    <property type="entry name" value="PITH_dom_sf"/>
</dbReference>